<reference evidence="2" key="1">
    <citation type="journal article" date="2019" name="Int. J. Syst. Evol. Microbiol.">
        <title>The Global Catalogue of Microorganisms (GCM) 10K type strain sequencing project: providing services to taxonomists for standard genome sequencing and annotation.</title>
        <authorList>
            <consortium name="The Broad Institute Genomics Platform"/>
            <consortium name="The Broad Institute Genome Sequencing Center for Infectious Disease"/>
            <person name="Wu L."/>
            <person name="Ma J."/>
        </authorList>
    </citation>
    <scope>NUCLEOTIDE SEQUENCE [LARGE SCALE GENOMIC DNA]</scope>
    <source>
        <strain evidence="2">JCM 17214</strain>
    </source>
</reference>
<dbReference type="InterPro" id="IPR058238">
    <property type="entry name" value="Lant_leader_dom"/>
</dbReference>
<protein>
    <recommendedName>
        <fullName evidence="3">Natural product</fullName>
    </recommendedName>
</protein>
<sequence>MKKQDAFATKLSFDKEKVASLTPDDLGQVHGGNGQGETFHSSYHNFTCCACTTVSIHGEEVN</sequence>
<gene>
    <name evidence="1" type="ORF">GCM10022406_37480</name>
</gene>
<dbReference type="Proteomes" id="UP001499909">
    <property type="component" value="Unassembled WGS sequence"/>
</dbReference>
<dbReference type="RefSeq" id="WP_345117322.1">
    <property type="nucleotide sequence ID" value="NZ_BAABDH010000110.1"/>
</dbReference>
<organism evidence="1 2">
    <name type="scientific">Hymenobacter algoricola</name>
    <dbReference type="NCBI Taxonomy" id="486267"/>
    <lineage>
        <taxon>Bacteria</taxon>
        <taxon>Pseudomonadati</taxon>
        <taxon>Bacteroidota</taxon>
        <taxon>Cytophagia</taxon>
        <taxon>Cytophagales</taxon>
        <taxon>Hymenobacteraceae</taxon>
        <taxon>Hymenobacter</taxon>
    </lineage>
</organism>
<evidence type="ECO:0000313" key="1">
    <source>
        <dbReference type="EMBL" id="GAA3952207.1"/>
    </source>
</evidence>
<proteinExistence type="predicted"/>
<accession>A0ABP7NQZ9</accession>
<dbReference type="NCBIfam" id="NF038153">
    <property type="entry name" value="lant_leader_L1a"/>
    <property type="match status" value="1"/>
</dbReference>
<evidence type="ECO:0008006" key="3">
    <source>
        <dbReference type="Google" id="ProtNLM"/>
    </source>
</evidence>
<comment type="caution">
    <text evidence="1">The sequence shown here is derived from an EMBL/GenBank/DDBJ whole genome shotgun (WGS) entry which is preliminary data.</text>
</comment>
<evidence type="ECO:0000313" key="2">
    <source>
        <dbReference type="Proteomes" id="UP001499909"/>
    </source>
</evidence>
<dbReference type="EMBL" id="BAABDH010000110">
    <property type="protein sequence ID" value="GAA3952207.1"/>
    <property type="molecule type" value="Genomic_DNA"/>
</dbReference>
<keyword evidence="2" id="KW-1185">Reference proteome</keyword>
<name>A0ABP7NQZ9_9BACT</name>